<feature type="signal peptide" evidence="1">
    <location>
        <begin position="1"/>
        <end position="16"/>
    </location>
</feature>
<dbReference type="AlphaFoldDB" id="J9E3P9"/>
<evidence type="ECO:0000313" key="4">
    <source>
        <dbReference type="Proteomes" id="UP000004810"/>
    </source>
</evidence>
<evidence type="ECO:0000259" key="2">
    <source>
        <dbReference type="PROSITE" id="PS51019"/>
    </source>
</evidence>
<keyword evidence="1" id="KW-0732">Signal</keyword>
<dbReference type="Proteomes" id="UP000004810">
    <property type="component" value="Unassembled WGS sequence"/>
</dbReference>
<dbReference type="PANTHER" id="PTHR11311:SF16">
    <property type="entry name" value="SPONDIN-1"/>
    <property type="match status" value="1"/>
</dbReference>
<feature type="domain" description="Reelin" evidence="2">
    <location>
        <begin position="4"/>
        <end position="146"/>
    </location>
</feature>
<dbReference type="InterPro" id="IPR051418">
    <property type="entry name" value="Spondin/Thrombospondin_T1"/>
</dbReference>
<organism evidence="3 4">
    <name type="scientific">Wuchereria bancrofti</name>
    <dbReference type="NCBI Taxonomy" id="6293"/>
    <lineage>
        <taxon>Eukaryota</taxon>
        <taxon>Metazoa</taxon>
        <taxon>Ecdysozoa</taxon>
        <taxon>Nematoda</taxon>
        <taxon>Chromadorea</taxon>
        <taxon>Rhabditida</taxon>
        <taxon>Spirurina</taxon>
        <taxon>Spiruromorpha</taxon>
        <taxon>Filarioidea</taxon>
        <taxon>Onchocercidae</taxon>
        <taxon>Wuchereria</taxon>
    </lineage>
</organism>
<protein>
    <recommendedName>
        <fullName evidence="2">Reelin domain-containing protein</fullName>
    </recommendedName>
</protein>
<dbReference type="CDD" id="cd08544">
    <property type="entry name" value="Reeler"/>
    <property type="match status" value="1"/>
</dbReference>
<dbReference type="Gene3D" id="2.60.40.4060">
    <property type="entry name" value="Reeler domain"/>
    <property type="match status" value="1"/>
</dbReference>
<dbReference type="InterPro" id="IPR002861">
    <property type="entry name" value="Reeler_dom"/>
</dbReference>
<dbReference type="Pfam" id="PF02014">
    <property type="entry name" value="Reeler"/>
    <property type="match status" value="1"/>
</dbReference>
<dbReference type="GO" id="GO:0031012">
    <property type="term" value="C:extracellular matrix"/>
    <property type="evidence" value="ECO:0007669"/>
    <property type="project" value="TreeGrafter"/>
</dbReference>
<dbReference type="PROSITE" id="PS51019">
    <property type="entry name" value="REELIN"/>
    <property type="match status" value="1"/>
</dbReference>
<feature type="chain" id="PRO_5003822378" description="Reelin domain-containing protein" evidence="1">
    <location>
        <begin position="17"/>
        <end position="146"/>
    </location>
</feature>
<dbReference type="GO" id="GO:0007155">
    <property type="term" value="P:cell adhesion"/>
    <property type="evidence" value="ECO:0007669"/>
    <property type="project" value="TreeGrafter"/>
</dbReference>
<reference evidence="4" key="1">
    <citation type="submission" date="2012-08" db="EMBL/GenBank/DDBJ databases">
        <title>The Genome Sequence of Wuchereria bancrofti.</title>
        <authorList>
            <person name="Nutman T.B."/>
            <person name="Fink D.L."/>
            <person name="Russ C."/>
            <person name="Young S."/>
            <person name="Zeng Q."/>
            <person name="Koehrsen M."/>
            <person name="Alvarado L."/>
            <person name="Berlin A."/>
            <person name="Chapman S.B."/>
            <person name="Chen Z."/>
            <person name="Freedman E."/>
            <person name="Gellesch M."/>
            <person name="Goldberg J."/>
            <person name="Griggs A."/>
            <person name="Gujja S."/>
            <person name="Heilman E.R."/>
            <person name="Heiman D."/>
            <person name="Hepburn T."/>
            <person name="Howarth C."/>
            <person name="Jen D."/>
            <person name="Larson L."/>
            <person name="Lewis B."/>
            <person name="Mehta T."/>
            <person name="Park D."/>
            <person name="Pearson M."/>
            <person name="Roberts A."/>
            <person name="Saif S."/>
            <person name="Shea T."/>
            <person name="Shenoy N."/>
            <person name="Sisk P."/>
            <person name="Stolte C."/>
            <person name="Sykes S."/>
            <person name="Walk T."/>
            <person name="White J."/>
            <person name="Yandava C."/>
            <person name="Haas B."/>
            <person name="Henn M.R."/>
            <person name="Nusbaum C."/>
            <person name="Birren B."/>
        </authorList>
    </citation>
    <scope>NUCLEOTIDE SEQUENCE [LARGE SCALE GENOMIC DNA]</scope>
    <source>
        <strain evidence="4">NA</strain>
    </source>
</reference>
<dbReference type="PANTHER" id="PTHR11311">
    <property type="entry name" value="SPONDIN"/>
    <property type="match status" value="1"/>
</dbReference>
<comment type="caution">
    <text evidence="3">The sequence shown here is derived from an EMBL/GenBank/DDBJ whole genome shotgun (WGS) entry which is preliminary data.</text>
</comment>
<gene>
    <name evidence="3" type="ORF">WUBG_12309</name>
</gene>
<evidence type="ECO:0000313" key="3">
    <source>
        <dbReference type="EMBL" id="EJW76783.1"/>
    </source>
</evidence>
<accession>J9E3P9</accession>
<sequence>MQWIFYYLLLFSSTIADNCRRKLYEAKEEKTPGNSGFVIEISSATNTSDNNPDGYTPGDSYIVKLRGWRTKFTVQAFRGFGIYAQFENGEHAGKFDLQGRKGEARIAPNCRKAGVSHSNLRPKTSVHVLWHAPETSEKDACIFVHP</sequence>
<evidence type="ECO:0000256" key="1">
    <source>
        <dbReference type="SAM" id="SignalP"/>
    </source>
</evidence>
<proteinExistence type="predicted"/>
<dbReference type="InterPro" id="IPR042307">
    <property type="entry name" value="Reeler_sf"/>
</dbReference>
<dbReference type="EMBL" id="ADBV01008619">
    <property type="protein sequence ID" value="EJW76783.1"/>
    <property type="molecule type" value="Genomic_DNA"/>
</dbReference>
<name>J9E3P9_WUCBA</name>